<feature type="transmembrane region" description="Helical" evidence="2">
    <location>
        <begin position="33"/>
        <end position="57"/>
    </location>
</feature>
<feature type="transmembrane region" description="Helical" evidence="2">
    <location>
        <begin position="69"/>
        <end position="95"/>
    </location>
</feature>
<accession>A0A4Q9KM35</accession>
<keyword evidence="2" id="KW-0812">Transmembrane</keyword>
<evidence type="ECO:0000256" key="2">
    <source>
        <dbReference type="SAM" id="Phobius"/>
    </source>
</evidence>
<evidence type="ECO:0000313" key="3">
    <source>
        <dbReference type="EMBL" id="TBT95582.1"/>
    </source>
</evidence>
<keyword evidence="4" id="KW-1185">Reference proteome</keyword>
<proteinExistence type="predicted"/>
<protein>
    <submittedName>
        <fullName evidence="3">Uncharacterized protein</fullName>
    </submittedName>
</protein>
<keyword evidence="2" id="KW-0472">Membrane</keyword>
<reference evidence="3 4" key="1">
    <citation type="submission" date="2019-01" db="EMBL/GenBank/DDBJ databases">
        <title>Lactibacter flavus gen. nov., sp. nov., a novel bacterium of the family Propionibacteriaceae isolated from raw milk and dairy products.</title>
        <authorList>
            <person name="Huptas C."/>
            <person name="Wenning M."/>
            <person name="Breitenwieser F."/>
            <person name="Doll E."/>
            <person name="Von Neubeck M."/>
            <person name="Busse H.-J."/>
            <person name="Scherer S."/>
        </authorList>
    </citation>
    <scope>NUCLEOTIDE SEQUENCE [LARGE SCALE GENOMIC DNA]</scope>
    <source>
        <strain evidence="3 4">DSM 22130</strain>
    </source>
</reference>
<sequence>MDPNLFITIICIAVSLLILVGVAVMLRRATVRALVWWVGLACLPVGALLAGAVPFLIDGWNRMAEWWQLLMGAPLAPVAMAGLIVLGVGLALMLLSRVIPHRPRKKKTPPSTPGATAVRDRPIYDQTPASETTTT</sequence>
<dbReference type="RefSeq" id="WP_131171233.1">
    <property type="nucleotide sequence ID" value="NZ_FXTL01000003.1"/>
</dbReference>
<dbReference type="Proteomes" id="UP000291933">
    <property type="component" value="Unassembled WGS sequence"/>
</dbReference>
<feature type="region of interest" description="Disordered" evidence="1">
    <location>
        <begin position="102"/>
        <end position="135"/>
    </location>
</feature>
<evidence type="ECO:0000256" key="1">
    <source>
        <dbReference type="SAM" id="MobiDB-lite"/>
    </source>
</evidence>
<dbReference type="OrthoDB" id="3874288at2"/>
<comment type="caution">
    <text evidence="3">The sequence shown here is derived from an EMBL/GenBank/DDBJ whole genome shotgun (WGS) entry which is preliminary data.</text>
</comment>
<organism evidence="3 4">
    <name type="scientific">Propioniciclava tarda</name>
    <dbReference type="NCBI Taxonomy" id="433330"/>
    <lineage>
        <taxon>Bacteria</taxon>
        <taxon>Bacillati</taxon>
        <taxon>Actinomycetota</taxon>
        <taxon>Actinomycetes</taxon>
        <taxon>Propionibacteriales</taxon>
        <taxon>Propionibacteriaceae</taxon>
        <taxon>Propioniciclava</taxon>
    </lineage>
</organism>
<keyword evidence="2" id="KW-1133">Transmembrane helix</keyword>
<name>A0A4Q9KM35_PROTD</name>
<dbReference type="AlphaFoldDB" id="A0A4Q9KM35"/>
<dbReference type="EMBL" id="SDMR01000003">
    <property type="protein sequence ID" value="TBT95582.1"/>
    <property type="molecule type" value="Genomic_DNA"/>
</dbReference>
<evidence type="ECO:0000313" key="4">
    <source>
        <dbReference type="Proteomes" id="UP000291933"/>
    </source>
</evidence>
<feature type="transmembrane region" description="Helical" evidence="2">
    <location>
        <begin position="6"/>
        <end position="26"/>
    </location>
</feature>
<gene>
    <name evidence="3" type="ORF">ET996_03770</name>
</gene>